<dbReference type="EMBL" id="FRXO01000002">
    <property type="protein sequence ID" value="SHO63507.1"/>
    <property type="molecule type" value="Genomic_DNA"/>
</dbReference>
<dbReference type="STRING" id="1123029.SAMN02745172_01408"/>
<dbReference type="PANTHER" id="PTHR38589:SF1">
    <property type="entry name" value="BLR0621 PROTEIN"/>
    <property type="match status" value="1"/>
</dbReference>
<accession>A0A1M7ZF41</accession>
<sequence>MPFVPIPGLQRPQRRGGTPPRRPAVLVVRPRPGRPRQGLLAFAGTVWPCALGTGGIRHIKRESDGGTPAGRHALMALLWRADRTRRPASPLPSRAARPGDGWCDAPADGRYNRFVRLPFAPSHETLMREDGLYDIVVVLDFNITRRVAGRGSAIFLHCARPGLEPTAGCVALPRETLARLLSRLPARAVLVVP</sequence>
<dbReference type="Proteomes" id="UP000186406">
    <property type="component" value="Unassembled WGS sequence"/>
</dbReference>
<evidence type="ECO:0000313" key="4">
    <source>
        <dbReference type="Proteomes" id="UP000186406"/>
    </source>
</evidence>
<organism evidence="3 4">
    <name type="scientific">Pseudoxanthobacter soli DSM 19599</name>
    <dbReference type="NCBI Taxonomy" id="1123029"/>
    <lineage>
        <taxon>Bacteria</taxon>
        <taxon>Pseudomonadati</taxon>
        <taxon>Pseudomonadota</taxon>
        <taxon>Alphaproteobacteria</taxon>
        <taxon>Hyphomicrobiales</taxon>
        <taxon>Segnochrobactraceae</taxon>
        <taxon>Pseudoxanthobacter</taxon>
    </lineage>
</organism>
<dbReference type="AlphaFoldDB" id="A0A1M7ZF41"/>
<keyword evidence="4" id="KW-1185">Reference proteome</keyword>
<dbReference type="PANTHER" id="PTHR38589">
    <property type="entry name" value="BLR0621 PROTEIN"/>
    <property type="match status" value="1"/>
</dbReference>
<feature type="compositionally biased region" description="Low complexity" evidence="1">
    <location>
        <begin position="7"/>
        <end position="23"/>
    </location>
</feature>
<protein>
    <submittedName>
        <fullName evidence="3">L,D-peptidoglycan transpeptidase YkuD, ErfK/YbiS/YcfS/YnhG family</fullName>
    </submittedName>
</protein>
<evidence type="ECO:0000256" key="1">
    <source>
        <dbReference type="SAM" id="MobiDB-lite"/>
    </source>
</evidence>
<proteinExistence type="predicted"/>
<gene>
    <name evidence="3" type="ORF">SAMN02745172_01408</name>
</gene>
<feature type="region of interest" description="Disordered" evidence="1">
    <location>
        <begin position="1"/>
        <end position="23"/>
    </location>
</feature>
<dbReference type="Pfam" id="PF03734">
    <property type="entry name" value="YkuD"/>
    <property type="match status" value="1"/>
</dbReference>
<dbReference type="GO" id="GO:0016740">
    <property type="term" value="F:transferase activity"/>
    <property type="evidence" value="ECO:0007669"/>
    <property type="project" value="InterPro"/>
</dbReference>
<dbReference type="InterPro" id="IPR005490">
    <property type="entry name" value="LD_TPept_cat_dom"/>
</dbReference>
<reference evidence="3 4" key="1">
    <citation type="submission" date="2016-12" db="EMBL/GenBank/DDBJ databases">
        <authorList>
            <person name="Song W.-J."/>
            <person name="Kurnit D.M."/>
        </authorList>
    </citation>
    <scope>NUCLEOTIDE SEQUENCE [LARGE SCALE GENOMIC DNA]</scope>
    <source>
        <strain evidence="3 4">DSM 19599</strain>
    </source>
</reference>
<name>A0A1M7ZF41_9HYPH</name>
<evidence type="ECO:0000259" key="2">
    <source>
        <dbReference type="Pfam" id="PF03734"/>
    </source>
</evidence>
<feature type="domain" description="L,D-TPase catalytic" evidence="2">
    <location>
        <begin position="46"/>
        <end position="188"/>
    </location>
</feature>
<evidence type="ECO:0000313" key="3">
    <source>
        <dbReference type="EMBL" id="SHO63507.1"/>
    </source>
</evidence>